<dbReference type="PANTHER" id="PTHR15177:SF2">
    <property type="entry name" value="G-PROTEIN COUPLED RECEPTOR 143"/>
    <property type="match status" value="1"/>
</dbReference>
<evidence type="ECO:0000256" key="4">
    <source>
        <dbReference type="ARBA" id="ARBA00023136"/>
    </source>
</evidence>
<dbReference type="GO" id="GO:0032438">
    <property type="term" value="P:melanosome organization"/>
    <property type="evidence" value="ECO:0007669"/>
    <property type="project" value="TreeGrafter"/>
</dbReference>
<comment type="subcellular location">
    <subcellularLocation>
        <location evidence="1">Membrane</location>
    </subcellularLocation>
</comment>
<dbReference type="SUPFAM" id="SSF81321">
    <property type="entry name" value="Family A G protein-coupled receptor-like"/>
    <property type="match status" value="1"/>
</dbReference>
<dbReference type="OMA" id="IWPATFC"/>
<feature type="transmembrane region" description="Helical" evidence="6">
    <location>
        <begin position="291"/>
        <end position="311"/>
    </location>
</feature>
<reference evidence="9" key="1">
    <citation type="submission" date="2025-08" db="UniProtKB">
        <authorList>
            <consortium name="RefSeq"/>
        </authorList>
    </citation>
    <scope>IDENTIFICATION</scope>
    <source>
        <tissue evidence="9">Whole organism</tissue>
    </source>
</reference>
<feature type="region of interest" description="Disordered" evidence="5">
    <location>
        <begin position="364"/>
        <end position="395"/>
    </location>
</feature>
<dbReference type="GO" id="GO:0072544">
    <property type="term" value="F:L-DOPA binding"/>
    <property type="evidence" value="ECO:0007669"/>
    <property type="project" value="InterPro"/>
</dbReference>
<feature type="transmembrane region" description="Helical" evidence="6">
    <location>
        <begin position="77"/>
        <end position="101"/>
    </location>
</feature>
<keyword evidence="9" id="KW-0675">Receptor</keyword>
<proteinExistence type="predicted"/>
<dbReference type="GO" id="GO:0050848">
    <property type="term" value="P:regulation of calcium-mediated signaling"/>
    <property type="evidence" value="ECO:0007669"/>
    <property type="project" value="TreeGrafter"/>
</dbReference>
<dbReference type="GO" id="GO:0072545">
    <property type="term" value="F:L-tyrosine binding"/>
    <property type="evidence" value="ECO:0007669"/>
    <property type="project" value="InterPro"/>
</dbReference>
<dbReference type="GO" id="GO:0035240">
    <property type="term" value="F:dopamine binding"/>
    <property type="evidence" value="ECO:0007669"/>
    <property type="project" value="InterPro"/>
</dbReference>
<dbReference type="AlphaFoldDB" id="A0A8B7NF99"/>
<protein>
    <submittedName>
        <fullName evidence="9">G-protein coupled receptor 143</fullName>
    </submittedName>
</protein>
<dbReference type="OrthoDB" id="10069455at2759"/>
<name>A0A8B7NF99_HYAAZ</name>
<feature type="transmembrane region" description="Helical" evidence="6">
    <location>
        <begin position="256"/>
        <end position="279"/>
    </location>
</feature>
<feature type="transmembrane region" description="Helical" evidence="6">
    <location>
        <begin position="205"/>
        <end position="226"/>
    </location>
</feature>
<organism evidence="8 9">
    <name type="scientific">Hyalella azteca</name>
    <name type="common">Amphipod</name>
    <dbReference type="NCBI Taxonomy" id="294128"/>
    <lineage>
        <taxon>Eukaryota</taxon>
        <taxon>Metazoa</taxon>
        <taxon>Ecdysozoa</taxon>
        <taxon>Arthropoda</taxon>
        <taxon>Crustacea</taxon>
        <taxon>Multicrustacea</taxon>
        <taxon>Malacostraca</taxon>
        <taxon>Eumalacostraca</taxon>
        <taxon>Peracarida</taxon>
        <taxon>Amphipoda</taxon>
        <taxon>Senticaudata</taxon>
        <taxon>Talitrida</taxon>
        <taxon>Talitroidea</taxon>
        <taxon>Hyalellidae</taxon>
        <taxon>Hyalella</taxon>
    </lineage>
</organism>
<evidence type="ECO:0000259" key="7">
    <source>
        <dbReference type="PROSITE" id="PS50262"/>
    </source>
</evidence>
<keyword evidence="3 6" id="KW-1133">Transmembrane helix</keyword>
<evidence type="ECO:0000256" key="2">
    <source>
        <dbReference type="ARBA" id="ARBA00022692"/>
    </source>
</evidence>
<dbReference type="PANTHER" id="PTHR15177">
    <property type="entry name" value="G-PROTEIN COUPLED RECEPTOR 143"/>
    <property type="match status" value="1"/>
</dbReference>
<gene>
    <name evidence="9" type="primary">LOC108669329</name>
</gene>
<keyword evidence="2 6" id="KW-0812">Transmembrane</keyword>
<accession>A0A8B7NF99</accession>
<keyword evidence="8" id="KW-1185">Reference proteome</keyword>
<dbReference type="RefSeq" id="XP_018012121.1">
    <property type="nucleotide sequence ID" value="XM_018156632.2"/>
</dbReference>
<dbReference type="InterPro" id="IPR017452">
    <property type="entry name" value="GPCR_Rhodpsn_7TM"/>
</dbReference>
<feature type="transmembrane region" description="Helical" evidence="6">
    <location>
        <begin position="121"/>
        <end position="142"/>
    </location>
</feature>
<dbReference type="GO" id="GO:0005886">
    <property type="term" value="C:plasma membrane"/>
    <property type="evidence" value="ECO:0007669"/>
    <property type="project" value="TreeGrafter"/>
</dbReference>
<sequence>MASPIVESLCCVPITSELTKQFLSTFRTVEYNSVCLAASVVGVCGALWQLHVLHWWQQQLQLSFVSSRRPRLLRTQASLIVKWLAVSDLCAAAGIGIRSLLWLLDSAASTGASEYDPLSSGRLVCIFMASWIHYFYTCTYMWTCLYCVDCVRSVRGSHTNTVWYHVVAWVVPAVLTFVGLLGLYAPDMKCHSSSTNPYIRFLPNYLSTVLPLLCVLCMCPVLYGVAANTLHTNMAALTGRYTVVERAVVSGVRRRFLLLCLVFWLCWLPNVVNAAVLWIEWNDLPYTALTVLWYCMAVLNPLQAVFNSFVYPSQSARSSHRTSSAWCCRWLLVCITCGFWSPSNSKNIDNDTTRDTDIVDCDEYEDKSSSEYQSASSSPRTRGSRSPDELTALLDNSSLLPHSSYCTKL</sequence>
<dbReference type="Proteomes" id="UP000694843">
    <property type="component" value="Unplaced"/>
</dbReference>
<dbReference type="Pfam" id="PF02101">
    <property type="entry name" value="Ocular_alb"/>
    <property type="match status" value="1"/>
</dbReference>
<evidence type="ECO:0000256" key="6">
    <source>
        <dbReference type="SAM" id="Phobius"/>
    </source>
</evidence>
<dbReference type="PROSITE" id="PS50262">
    <property type="entry name" value="G_PROTEIN_RECEP_F1_2"/>
    <property type="match status" value="1"/>
</dbReference>
<dbReference type="KEGG" id="hazt:108669329"/>
<feature type="transmembrane region" description="Helical" evidence="6">
    <location>
        <begin position="162"/>
        <end position="185"/>
    </location>
</feature>
<keyword evidence="4 6" id="KW-0472">Membrane</keyword>
<dbReference type="PRINTS" id="PR00965">
    <property type="entry name" value="OCULARALBNSM"/>
</dbReference>
<evidence type="ECO:0000256" key="5">
    <source>
        <dbReference type="SAM" id="MobiDB-lite"/>
    </source>
</evidence>
<dbReference type="GO" id="GO:0035643">
    <property type="term" value="F:L-DOPA receptor activity"/>
    <property type="evidence" value="ECO:0007669"/>
    <property type="project" value="TreeGrafter"/>
</dbReference>
<feature type="domain" description="G-protein coupled receptors family 1 profile" evidence="7">
    <location>
        <begin position="58"/>
        <end position="311"/>
    </location>
</feature>
<dbReference type="Gene3D" id="1.20.1070.10">
    <property type="entry name" value="Rhodopsin 7-helix transmembrane proteins"/>
    <property type="match status" value="1"/>
</dbReference>
<evidence type="ECO:0000256" key="1">
    <source>
        <dbReference type="ARBA" id="ARBA00004370"/>
    </source>
</evidence>
<evidence type="ECO:0000313" key="8">
    <source>
        <dbReference type="Proteomes" id="UP000694843"/>
    </source>
</evidence>
<evidence type="ECO:0000313" key="9">
    <source>
        <dbReference type="RefSeq" id="XP_018012121.1"/>
    </source>
</evidence>
<feature type="compositionally biased region" description="Low complexity" evidence="5">
    <location>
        <begin position="370"/>
        <end position="381"/>
    </location>
</feature>
<dbReference type="InterPro" id="IPR001414">
    <property type="entry name" value="GPR143"/>
</dbReference>
<evidence type="ECO:0000256" key="3">
    <source>
        <dbReference type="ARBA" id="ARBA00022989"/>
    </source>
</evidence>
<dbReference type="GeneID" id="108669329"/>